<evidence type="ECO:0000256" key="1">
    <source>
        <dbReference type="SAM" id="MobiDB-lite"/>
    </source>
</evidence>
<evidence type="ECO:0000313" key="2">
    <source>
        <dbReference type="EMBL" id="GJS92350.1"/>
    </source>
</evidence>
<keyword evidence="3" id="KW-1185">Reference proteome</keyword>
<organism evidence="2 3">
    <name type="scientific">Tanacetum coccineum</name>
    <dbReference type="NCBI Taxonomy" id="301880"/>
    <lineage>
        <taxon>Eukaryota</taxon>
        <taxon>Viridiplantae</taxon>
        <taxon>Streptophyta</taxon>
        <taxon>Embryophyta</taxon>
        <taxon>Tracheophyta</taxon>
        <taxon>Spermatophyta</taxon>
        <taxon>Magnoliopsida</taxon>
        <taxon>eudicotyledons</taxon>
        <taxon>Gunneridae</taxon>
        <taxon>Pentapetalae</taxon>
        <taxon>asterids</taxon>
        <taxon>campanulids</taxon>
        <taxon>Asterales</taxon>
        <taxon>Asteraceae</taxon>
        <taxon>Asteroideae</taxon>
        <taxon>Anthemideae</taxon>
        <taxon>Anthemidinae</taxon>
        <taxon>Tanacetum</taxon>
    </lineage>
</organism>
<feature type="region of interest" description="Disordered" evidence="1">
    <location>
        <begin position="1"/>
        <end position="64"/>
    </location>
</feature>
<dbReference type="Proteomes" id="UP001151760">
    <property type="component" value="Unassembled WGS sequence"/>
</dbReference>
<proteinExistence type="predicted"/>
<feature type="compositionally biased region" description="Acidic residues" evidence="1">
    <location>
        <begin position="17"/>
        <end position="37"/>
    </location>
</feature>
<sequence>MMTRELSRLVEIHDVTDREEEEIKGDETELEFDEEESMESKLEFEEEGDDNDNDDEEEYEKVEEMKLPKKTSWINLKNGKTIHGVEVSLMQYEISDKYARREDEFEACEICFQIWTSEDGGGGDKDEDEGM</sequence>
<accession>A0ABQ4ZTL8</accession>
<comment type="caution">
    <text evidence="2">The sequence shown here is derived from an EMBL/GenBank/DDBJ whole genome shotgun (WGS) entry which is preliminary data.</text>
</comment>
<feature type="compositionally biased region" description="Acidic residues" evidence="1">
    <location>
        <begin position="44"/>
        <end position="61"/>
    </location>
</feature>
<dbReference type="EMBL" id="BQNB010011575">
    <property type="protein sequence ID" value="GJS92350.1"/>
    <property type="molecule type" value="Genomic_DNA"/>
</dbReference>
<gene>
    <name evidence="2" type="ORF">Tco_0774986</name>
</gene>
<reference evidence="2" key="1">
    <citation type="journal article" date="2022" name="Int. J. Mol. Sci.">
        <title>Draft Genome of Tanacetum Coccineum: Genomic Comparison of Closely Related Tanacetum-Family Plants.</title>
        <authorList>
            <person name="Yamashiro T."/>
            <person name="Shiraishi A."/>
            <person name="Nakayama K."/>
            <person name="Satake H."/>
        </authorList>
    </citation>
    <scope>NUCLEOTIDE SEQUENCE</scope>
</reference>
<name>A0ABQ4ZTL8_9ASTR</name>
<feature type="compositionally biased region" description="Basic and acidic residues" evidence="1">
    <location>
        <begin position="1"/>
        <end position="16"/>
    </location>
</feature>
<reference evidence="2" key="2">
    <citation type="submission" date="2022-01" db="EMBL/GenBank/DDBJ databases">
        <authorList>
            <person name="Yamashiro T."/>
            <person name="Shiraishi A."/>
            <person name="Satake H."/>
            <person name="Nakayama K."/>
        </authorList>
    </citation>
    <scope>NUCLEOTIDE SEQUENCE</scope>
</reference>
<evidence type="ECO:0000313" key="3">
    <source>
        <dbReference type="Proteomes" id="UP001151760"/>
    </source>
</evidence>
<protein>
    <submittedName>
        <fullName evidence="2">Uncharacterized protein</fullName>
    </submittedName>
</protein>